<evidence type="ECO:0000313" key="1">
    <source>
        <dbReference type="EMBL" id="KAJ3220943.1"/>
    </source>
</evidence>
<reference evidence="1" key="1">
    <citation type="submission" date="2020-05" db="EMBL/GenBank/DDBJ databases">
        <title>Phylogenomic resolution of chytrid fungi.</title>
        <authorList>
            <person name="Stajich J.E."/>
            <person name="Amses K."/>
            <person name="Simmons R."/>
            <person name="Seto K."/>
            <person name="Myers J."/>
            <person name="Bonds A."/>
            <person name="Quandt C.A."/>
            <person name="Barry K."/>
            <person name="Liu P."/>
            <person name="Grigoriev I."/>
            <person name="Longcore J.E."/>
            <person name="James T.Y."/>
        </authorList>
    </citation>
    <scope>NUCLEOTIDE SEQUENCE</scope>
    <source>
        <strain evidence="1">JEL0476</strain>
    </source>
</reference>
<keyword evidence="2" id="KW-1185">Reference proteome</keyword>
<sequence>MIESVNIIPEDILLHDEDFPREYIDMAHPNDYKPVNNFENSFIINDRYGKHKRLIARIAWKTHNGNFIPMSFVCDTGAPSSFYLSSKAIEILEEYSLLKLDDKGVAYVTIHKDNSRSINNQTINNARIYTEFINSIIGLIEFLHDNIDSHERAVREWPDLRRNFIQNNISPNNANITQFINIIDGITINMDTDINTVISTLTIHLGNLIGTPVIQASSNELSSAQYAPFNG</sequence>
<accession>A0AAD5XW10</accession>
<dbReference type="AlphaFoldDB" id="A0AAD5XW10"/>
<name>A0AAD5XW10_9FUNG</name>
<dbReference type="EMBL" id="JADGJW010000262">
    <property type="protein sequence ID" value="KAJ3220943.1"/>
    <property type="molecule type" value="Genomic_DNA"/>
</dbReference>
<evidence type="ECO:0000313" key="2">
    <source>
        <dbReference type="Proteomes" id="UP001211065"/>
    </source>
</evidence>
<protein>
    <submittedName>
        <fullName evidence="1">Uncharacterized protein</fullName>
    </submittedName>
</protein>
<organism evidence="1 2">
    <name type="scientific">Clydaea vesicula</name>
    <dbReference type="NCBI Taxonomy" id="447962"/>
    <lineage>
        <taxon>Eukaryota</taxon>
        <taxon>Fungi</taxon>
        <taxon>Fungi incertae sedis</taxon>
        <taxon>Chytridiomycota</taxon>
        <taxon>Chytridiomycota incertae sedis</taxon>
        <taxon>Chytridiomycetes</taxon>
        <taxon>Lobulomycetales</taxon>
        <taxon>Lobulomycetaceae</taxon>
        <taxon>Clydaea</taxon>
    </lineage>
</organism>
<dbReference type="Proteomes" id="UP001211065">
    <property type="component" value="Unassembled WGS sequence"/>
</dbReference>
<proteinExistence type="predicted"/>
<comment type="caution">
    <text evidence="1">The sequence shown here is derived from an EMBL/GenBank/DDBJ whole genome shotgun (WGS) entry which is preliminary data.</text>
</comment>
<gene>
    <name evidence="1" type="ORF">HK099_003902</name>
</gene>